<dbReference type="Gene3D" id="3.90.220.20">
    <property type="entry name" value="DNA methylase specificity domains"/>
    <property type="match status" value="2"/>
</dbReference>
<dbReference type="Gene3D" id="1.10.287.1120">
    <property type="entry name" value="Bipartite methylase S protein"/>
    <property type="match status" value="1"/>
</dbReference>
<accession>A0ABR9NSL2</accession>
<keyword evidence="5" id="KW-0255">Endonuclease</keyword>
<keyword evidence="2" id="KW-0680">Restriction system</keyword>
<comment type="similarity">
    <text evidence="1">Belongs to the type-I restriction system S methylase family.</text>
</comment>
<keyword evidence="3" id="KW-0238">DNA-binding</keyword>
<dbReference type="PANTHER" id="PTHR30408">
    <property type="entry name" value="TYPE-1 RESTRICTION ENZYME ECOKI SPECIFICITY PROTEIN"/>
    <property type="match status" value="1"/>
</dbReference>
<keyword evidence="5" id="KW-0378">Hydrolase</keyword>
<organism evidence="5 6">
    <name type="scientific">Geobacter anodireducens</name>
    <dbReference type="NCBI Taxonomy" id="1340425"/>
    <lineage>
        <taxon>Bacteria</taxon>
        <taxon>Pseudomonadati</taxon>
        <taxon>Thermodesulfobacteriota</taxon>
        <taxon>Desulfuromonadia</taxon>
        <taxon>Geobacterales</taxon>
        <taxon>Geobacteraceae</taxon>
        <taxon>Geobacter</taxon>
    </lineage>
</organism>
<name>A0ABR9NSL2_9BACT</name>
<dbReference type="InterPro" id="IPR052021">
    <property type="entry name" value="Type-I_RS_S_subunit"/>
</dbReference>
<evidence type="ECO:0000256" key="2">
    <source>
        <dbReference type="ARBA" id="ARBA00022747"/>
    </source>
</evidence>
<dbReference type="GO" id="GO:0004519">
    <property type="term" value="F:endonuclease activity"/>
    <property type="evidence" value="ECO:0007669"/>
    <property type="project" value="UniProtKB-KW"/>
</dbReference>
<dbReference type="PANTHER" id="PTHR30408:SF12">
    <property type="entry name" value="TYPE I RESTRICTION ENZYME MJAVIII SPECIFICITY SUBUNIT"/>
    <property type="match status" value="1"/>
</dbReference>
<keyword evidence="5" id="KW-0540">Nuclease</keyword>
<protein>
    <submittedName>
        <fullName evidence="5">Restriction endonuclease subunit S</fullName>
    </submittedName>
</protein>
<dbReference type="EMBL" id="JADBFD010000005">
    <property type="protein sequence ID" value="MBE2887252.1"/>
    <property type="molecule type" value="Genomic_DNA"/>
</dbReference>
<evidence type="ECO:0000313" key="6">
    <source>
        <dbReference type="Proteomes" id="UP000618926"/>
    </source>
</evidence>
<evidence type="ECO:0000313" key="5">
    <source>
        <dbReference type="EMBL" id="MBE2887252.1"/>
    </source>
</evidence>
<sequence length="424" mass="46935">MNTAVEGWGNIDFGNLIVLIRNGFSGKQVGWITEYPVTRIETISNGMIDPTKVGYVEKIPGSYLLRTGDILFSNINSLKHIGKAAQVKNGTYLFHGMNLLVFRSSDDIDVNFLFFKLIEAKPWFEKMATQAVNQASINQTTIKELQLHIPASKPEQSKIAEVLSKVDQAIEQTESLIAKQQRIKTGLMQDLLTRGIDEHGNLRSEETHDFKDSPLGRIPVEWELFTVDSLGEVVTGSTPSTSVENYYDGDIMFVSPKDISNTSELITQTEKTLSPSGLSVCRAIPVNSICTVCIGSTIGKIGLTKSQCATNQQINTLIPYISEDAEMLLFAMRLFLRPQLRREAGLQAVPIVNKALFSKMILPFSADPDEKTRARTVLSAASSQIDAQIAYSEKLRSLKTALMQDLLTGKKRVTPLIENIEVCS</sequence>
<feature type="domain" description="Type I restriction modification DNA specificity" evidence="4">
    <location>
        <begin position="219"/>
        <end position="367"/>
    </location>
</feature>
<evidence type="ECO:0000256" key="3">
    <source>
        <dbReference type="ARBA" id="ARBA00023125"/>
    </source>
</evidence>
<dbReference type="InterPro" id="IPR044946">
    <property type="entry name" value="Restrct_endonuc_typeI_TRD_sf"/>
</dbReference>
<dbReference type="RefSeq" id="WP_192905179.1">
    <property type="nucleotide sequence ID" value="NZ_JADBFD010000005.1"/>
</dbReference>
<keyword evidence="6" id="KW-1185">Reference proteome</keyword>
<proteinExistence type="inferred from homology"/>
<feature type="domain" description="Type I restriction modification DNA specificity" evidence="4">
    <location>
        <begin position="33"/>
        <end position="174"/>
    </location>
</feature>
<evidence type="ECO:0000259" key="4">
    <source>
        <dbReference type="Pfam" id="PF01420"/>
    </source>
</evidence>
<dbReference type="Pfam" id="PF01420">
    <property type="entry name" value="Methylase_S"/>
    <property type="match status" value="2"/>
</dbReference>
<dbReference type="Proteomes" id="UP000618926">
    <property type="component" value="Unassembled WGS sequence"/>
</dbReference>
<comment type="caution">
    <text evidence="5">The sequence shown here is derived from an EMBL/GenBank/DDBJ whole genome shotgun (WGS) entry which is preliminary data.</text>
</comment>
<dbReference type="InterPro" id="IPR000055">
    <property type="entry name" value="Restrct_endonuc_typeI_TRD"/>
</dbReference>
<dbReference type="SUPFAM" id="SSF116734">
    <property type="entry name" value="DNA methylase specificity domain"/>
    <property type="match status" value="2"/>
</dbReference>
<evidence type="ECO:0000256" key="1">
    <source>
        <dbReference type="ARBA" id="ARBA00010923"/>
    </source>
</evidence>
<reference evidence="5 6" key="1">
    <citation type="submission" date="2020-10" db="EMBL/GenBank/DDBJ databases">
        <title>Investigation of anaerobic biodegradation of phenanthrene by a sulfate-dependent Geobacter anodireducens strain PheS2.</title>
        <authorList>
            <person name="Zhang Z."/>
        </authorList>
    </citation>
    <scope>NUCLEOTIDE SEQUENCE [LARGE SCALE GENOMIC DNA]</scope>
    <source>
        <strain evidence="5 6">PheS2</strain>
    </source>
</reference>
<gene>
    <name evidence="5" type="ORF">IIE05_04650</name>
</gene>